<dbReference type="Proteomes" id="UP000222975">
    <property type="component" value="Segment"/>
</dbReference>
<organism evidence="1 2">
    <name type="scientific">Erwinia phage vB_EamM_Simmy50</name>
    <dbReference type="NCBI Taxonomy" id="1815988"/>
    <lineage>
        <taxon>Viruses</taxon>
        <taxon>Duplodnaviria</taxon>
        <taxon>Heunggongvirae</taxon>
        <taxon>Uroviricota</taxon>
        <taxon>Caudoviricetes</taxon>
        <taxon>Chimalliviridae</taxon>
        <taxon>Agricanvirus</taxon>
        <taxon>Agricanvirus simmy50</taxon>
    </lineage>
</organism>
<keyword evidence="2" id="KW-1185">Reference proteome</keyword>
<dbReference type="EMBL" id="KU886223">
    <property type="protein sequence ID" value="ANH51520.1"/>
    <property type="molecule type" value="Genomic_DNA"/>
</dbReference>
<gene>
    <name evidence="1" type="ORF">SIMMY50_58</name>
</gene>
<accession>A0A173GD39</accession>
<evidence type="ECO:0000313" key="2">
    <source>
        <dbReference type="Proteomes" id="UP000222975"/>
    </source>
</evidence>
<name>A0A173GD39_9CAUD</name>
<protein>
    <submittedName>
        <fullName evidence="1">Uncharacterized protein</fullName>
    </submittedName>
</protein>
<reference evidence="2" key="1">
    <citation type="submission" date="2016-03" db="EMBL/GenBank/DDBJ databases">
        <authorList>
            <person name="Sharma R."/>
            <person name="Simister A.R."/>
            <person name="Berg J.A."/>
            <person name="Jensen G.L."/>
            <person name="Keele B.R."/>
            <person name="Ward M.E.H."/>
            <person name="Breakwell D.P."/>
            <person name="Hope S."/>
            <person name="Grose J.H."/>
        </authorList>
    </citation>
    <scope>NUCLEOTIDE SEQUENCE [LARGE SCALE GENOMIC DNA]</scope>
</reference>
<evidence type="ECO:0000313" key="1">
    <source>
        <dbReference type="EMBL" id="ANH51520.1"/>
    </source>
</evidence>
<proteinExistence type="predicted"/>
<sequence>MPYGGVMSLLIYTDGLLIGDRRGTRNAEHERFIRDMKKTHVSKCKRLALGVVGEEIHPTDLPKVMTFFINSLTDHYHREHDVGYAHSYSEEESLVAGLENRRFILMTADRAFIINFGTLTEITHEPWYCSGNGMVMADVFLTAGMSPGKVIEAVAKLNLEVGHSFTRVEQSRLKPLIKKVEE</sequence>